<evidence type="ECO:0000313" key="7">
    <source>
        <dbReference type="Proteomes" id="UP000675664"/>
    </source>
</evidence>
<dbReference type="PANTHER" id="PTHR30222">
    <property type="entry name" value="SPERMIDINE/PUTRESCINE-BINDING PERIPLASMIC PROTEIN"/>
    <property type="match status" value="1"/>
</dbReference>
<evidence type="ECO:0000256" key="2">
    <source>
        <dbReference type="ARBA" id="ARBA00022448"/>
    </source>
</evidence>
<dbReference type="RefSeq" id="WP_227016623.1">
    <property type="nucleotide sequence ID" value="NZ_JAGSND010000001.1"/>
</dbReference>
<protein>
    <submittedName>
        <fullName evidence="6">ABC transporter substrate-binding protein</fullName>
    </submittedName>
</protein>
<organism evidence="6 7">
    <name type="scientific">Sinanaerobacter chloroacetimidivorans</name>
    <dbReference type="NCBI Taxonomy" id="2818044"/>
    <lineage>
        <taxon>Bacteria</taxon>
        <taxon>Bacillati</taxon>
        <taxon>Bacillota</taxon>
        <taxon>Clostridia</taxon>
        <taxon>Peptostreptococcales</taxon>
        <taxon>Anaerovoracaceae</taxon>
        <taxon>Sinanaerobacter</taxon>
    </lineage>
</organism>
<comment type="caution">
    <text evidence="6">The sequence shown here is derived from an EMBL/GenBank/DDBJ whole genome shotgun (WGS) entry which is preliminary data.</text>
</comment>
<dbReference type="InterPro" id="IPR006059">
    <property type="entry name" value="SBP"/>
</dbReference>
<dbReference type="GO" id="GO:0042597">
    <property type="term" value="C:periplasmic space"/>
    <property type="evidence" value="ECO:0007669"/>
    <property type="project" value="UniProtKB-SubCell"/>
</dbReference>
<reference evidence="6" key="1">
    <citation type="submission" date="2021-04" db="EMBL/GenBank/DDBJ databases">
        <title>Sinoanaerobacter chloroacetimidivorans sp. nov., an obligate anaerobic bacterium isolated from anaerobic sludge.</title>
        <authorList>
            <person name="Bao Y."/>
        </authorList>
    </citation>
    <scope>NUCLEOTIDE SEQUENCE</scope>
    <source>
        <strain evidence="6">BAD-6</strain>
    </source>
</reference>
<evidence type="ECO:0000256" key="3">
    <source>
        <dbReference type="ARBA" id="ARBA00022729"/>
    </source>
</evidence>
<dbReference type="Proteomes" id="UP000675664">
    <property type="component" value="Unassembled WGS sequence"/>
</dbReference>
<evidence type="ECO:0000256" key="4">
    <source>
        <dbReference type="ARBA" id="ARBA00022764"/>
    </source>
</evidence>
<dbReference type="AlphaFoldDB" id="A0A8J8B053"/>
<dbReference type="Pfam" id="PF13416">
    <property type="entry name" value="SBP_bac_8"/>
    <property type="match status" value="1"/>
</dbReference>
<dbReference type="SUPFAM" id="SSF53850">
    <property type="entry name" value="Periplasmic binding protein-like II"/>
    <property type="match status" value="1"/>
</dbReference>
<dbReference type="GO" id="GO:0015846">
    <property type="term" value="P:polyamine transport"/>
    <property type="evidence" value="ECO:0007669"/>
    <property type="project" value="InterPro"/>
</dbReference>
<feature type="signal peptide" evidence="5">
    <location>
        <begin position="1"/>
        <end position="23"/>
    </location>
</feature>
<comment type="subcellular location">
    <subcellularLocation>
        <location evidence="1">Periplasm</location>
    </subcellularLocation>
</comment>
<evidence type="ECO:0000256" key="5">
    <source>
        <dbReference type="SAM" id="SignalP"/>
    </source>
</evidence>
<dbReference type="GO" id="GO:0019808">
    <property type="term" value="F:polyamine binding"/>
    <property type="evidence" value="ECO:0007669"/>
    <property type="project" value="InterPro"/>
</dbReference>
<evidence type="ECO:0000313" key="6">
    <source>
        <dbReference type="EMBL" id="MBR0596497.1"/>
    </source>
</evidence>
<keyword evidence="4" id="KW-0574">Periplasm</keyword>
<dbReference type="PRINTS" id="PR00909">
    <property type="entry name" value="SPERMDNBNDNG"/>
</dbReference>
<keyword evidence="7" id="KW-1185">Reference proteome</keyword>
<reference evidence="6" key="2">
    <citation type="submission" date="2021-04" db="EMBL/GenBank/DDBJ databases">
        <authorList>
            <person name="Liu J."/>
        </authorList>
    </citation>
    <scope>NUCLEOTIDE SEQUENCE</scope>
    <source>
        <strain evidence="6">BAD-6</strain>
    </source>
</reference>
<dbReference type="CDD" id="cd13588">
    <property type="entry name" value="PBP2_polyamine_1"/>
    <property type="match status" value="1"/>
</dbReference>
<name>A0A8J8B053_9FIRM</name>
<evidence type="ECO:0000256" key="1">
    <source>
        <dbReference type="ARBA" id="ARBA00004418"/>
    </source>
</evidence>
<dbReference type="InterPro" id="IPR001188">
    <property type="entry name" value="Sperm_putr-bd"/>
</dbReference>
<proteinExistence type="predicted"/>
<dbReference type="PANTHER" id="PTHR30222:SF17">
    <property type="entry name" value="SPERMIDINE_PUTRESCINE-BINDING PERIPLASMIC PROTEIN"/>
    <property type="match status" value="1"/>
</dbReference>
<keyword evidence="2" id="KW-0813">Transport</keyword>
<dbReference type="Gene3D" id="3.40.190.10">
    <property type="entry name" value="Periplasmic binding protein-like II"/>
    <property type="match status" value="2"/>
</dbReference>
<dbReference type="EMBL" id="JAGSND010000001">
    <property type="protein sequence ID" value="MBR0596497.1"/>
    <property type="molecule type" value="Genomic_DNA"/>
</dbReference>
<sequence>MRNKSFLSFILVMILVFSLTNCGGGNEKASDTEQATLNVVNWKDYGSDNSEFVAAFEEAYNCKIVNQYMSSEEDLLTKLRTSKPGEIDVCLPNCTILTAAIEEGLLKEIDPGKLKNFDVMFERFKTQKEVMKDGKYFAVPFVWGSTAIAYNTDEIKEPPTSMKALFDEKYAGKIAFRDDYNDAVMAAAIVTGQDPNNPTDLDAIKETLLAQKKLNRTYWKTGDEFSKLFAGGQITIGMMWSGQAASMKQEGQPISFVVPEDGAIGWVDNWGIVEGTENEDLAYAFIDWMISKDFQYSWAAGGGPAPVNQEAAEAINPDYAASAGMDENSLNRLFFMEYRSNEVKQQWNELWTEVKATN</sequence>
<accession>A0A8J8B053</accession>
<feature type="chain" id="PRO_5039081383" evidence="5">
    <location>
        <begin position="24"/>
        <end position="358"/>
    </location>
</feature>
<gene>
    <name evidence="6" type="ORF">KCX82_01290</name>
</gene>
<keyword evidence="3 5" id="KW-0732">Signal</keyword>